<organism evidence="1 2">
    <name type="scientific">Colocasia esculenta</name>
    <name type="common">Wild taro</name>
    <name type="synonym">Arum esculentum</name>
    <dbReference type="NCBI Taxonomy" id="4460"/>
    <lineage>
        <taxon>Eukaryota</taxon>
        <taxon>Viridiplantae</taxon>
        <taxon>Streptophyta</taxon>
        <taxon>Embryophyta</taxon>
        <taxon>Tracheophyta</taxon>
        <taxon>Spermatophyta</taxon>
        <taxon>Magnoliopsida</taxon>
        <taxon>Liliopsida</taxon>
        <taxon>Araceae</taxon>
        <taxon>Aroideae</taxon>
        <taxon>Colocasieae</taxon>
        <taxon>Colocasia</taxon>
    </lineage>
</organism>
<sequence>MVRAVATRPQNAAYRAVAFTGFEFAGAGARVRTVSVVLLVVNSVRNGQKSIVWPIEYQEEMRVIDEIDDSTE</sequence>
<keyword evidence="2" id="KW-1185">Reference proteome</keyword>
<accession>A0A843U871</accession>
<dbReference type="AlphaFoldDB" id="A0A843U871"/>
<reference evidence="1" key="1">
    <citation type="submission" date="2017-07" db="EMBL/GenBank/DDBJ databases">
        <title>Taro Niue Genome Assembly and Annotation.</title>
        <authorList>
            <person name="Atibalentja N."/>
            <person name="Keating K."/>
            <person name="Fields C.J."/>
        </authorList>
    </citation>
    <scope>NUCLEOTIDE SEQUENCE</scope>
    <source>
        <strain evidence="1">Niue_2</strain>
        <tissue evidence="1">Leaf</tissue>
    </source>
</reference>
<name>A0A843U871_COLES</name>
<evidence type="ECO:0000313" key="1">
    <source>
        <dbReference type="EMBL" id="MQL78426.1"/>
    </source>
</evidence>
<dbReference type="Proteomes" id="UP000652761">
    <property type="component" value="Unassembled WGS sequence"/>
</dbReference>
<evidence type="ECO:0000313" key="2">
    <source>
        <dbReference type="Proteomes" id="UP000652761"/>
    </source>
</evidence>
<proteinExistence type="predicted"/>
<comment type="caution">
    <text evidence="1">The sequence shown here is derived from an EMBL/GenBank/DDBJ whole genome shotgun (WGS) entry which is preliminary data.</text>
</comment>
<protein>
    <submittedName>
        <fullName evidence="1">Uncharacterized protein</fullName>
    </submittedName>
</protein>
<dbReference type="EMBL" id="NMUH01000398">
    <property type="protein sequence ID" value="MQL78426.1"/>
    <property type="molecule type" value="Genomic_DNA"/>
</dbReference>
<gene>
    <name evidence="1" type="ORF">Taro_010852</name>
</gene>